<dbReference type="AlphaFoldDB" id="A0A840Q7Y1"/>
<dbReference type="SUPFAM" id="SSF55469">
    <property type="entry name" value="FMN-dependent nitroreductase-like"/>
    <property type="match status" value="1"/>
</dbReference>
<reference evidence="2 3" key="1">
    <citation type="submission" date="2020-08" db="EMBL/GenBank/DDBJ databases">
        <title>Sequencing the genomes of 1000 actinobacteria strains.</title>
        <authorList>
            <person name="Klenk H.-P."/>
        </authorList>
    </citation>
    <scope>NUCLEOTIDE SEQUENCE [LARGE SCALE GENOMIC DNA]</scope>
    <source>
        <strain evidence="2 3">DSM 45584</strain>
    </source>
</reference>
<feature type="compositionally biased region" description="Basic and acidic residues" evidence="1">
    <location>
        <begin position="119"/>
        <end position="129"/>
    </location>
</feature>
<name>A0A840Q7Y1_9PSEU</name>
<dbReference type="RefSeq" id="WP_246470896.1">
    <property type="nucleotide sequence ID" value="NZ_JACHIW010000001.1"/>
</dbReference>
<organism evidence="2 3">
    <name type="scientific">Saccharopolyspora phatthalungensis</name>
    <dbReference type="NCBI Taxonomy" id="664693"/>
    <lineage>
        <taxon>Bacteria</taxon>
        <taxon>Bacillati</taxon>
        <taxon>Actinomycetota</taxon>
        <taxon>Actinomycetes</taxon>
        <taxon>Pseudonocardiales</taxon>
        <taxon>Pseudonocardiaceae</taxon>
        <taxon>Saccharopolyspora</taxon>
    </lineage>
</organism>
<sequence>MSVASTEMNGGHGQDVWSAGEVTVLGEAVHCAPSVHNTRPWLLAIHGRIAVLRECPAVLLAQHDPQGRDRRISCGAALTNLVLAIRSLGWTADVEIGVTGGLVTATVTGTRRAQPTETEDQRRRALSDRRSHRHAFGLPGLSESVRDAVQDALAAPGVTGRWISGGDEALAVARLLDYAARVFHDNAEYQRELTLWTTPCGSGLRRDTFGAEGLAAVGLTTSRTRLPDEALLADRIQREGVLVVGTHADETRDHVRAGQALEQAWLEATCRSVAASVMTQPLHLAEVRTGLAERLGLVAVPQVLMRFGYPTEPEVVGNP</sequence>
<dbReference type="Proteomes" id="UP000584374">
    <property type="component" value="Unassembled WGS sequence"/>
</dbReference>
<dbReference type="Gene3D" id="3.40.109.10">
    <property type="entry name" value="NADH Oxidase"/>
    <property type="match status" value="1"/>
</dbReference>
<gene>
    <name evidence="2" type="ORF">BJ970_003581</name>
</gene>
<proteinExistence type="predicted"/>
<accession>A0A840Q7Y1</accession>
<feature type="region of interest" description="Disordered" evidence="1">
    <location>
        <begin position="110"/>
        <end position="131"/>
    </location>
</feature>
<evidence type="ECO:0000313" key="3">
    <source>
        <dbReference type="Proteomes" id="UP000584374"/>
    </source>
</evidence>
<evidence type="ECO:0000256" key="1">
    <source>
        <dbReference type="SAM" id="MobiDB-lite"/>
    </source>
</evidence>
<dbReference type="EMBL" id="JACHIW010000001">
    <property type="protein sequence ID" value="MBB5156047.1"/>
    <property type="molecule type" value="Genomic_DNA"/>
</dbReference>
<evidence type="ECO:0008006" key="4">
    <source>
        <dbReference type="Google" id="ProtNLM"/>
    </source>
</evidence>
<dbReference type="GO" id="GO:0016491">
    <property type="term" value="F:oxidoreductase activity"/>
    <property type="evidence" value="ECO:0007669"/>
    <property type="project" value="InterPro"/>
</dbReference>
<protein>
    <recommendedName>
        <fullName evidence="4">Nitroreductase domain-containing protein</fullName>
    </recommendedName>
</protein>
<evidence type="ECO:0000313" key="2">
    <source>
        <dbReference type="EMBL" id="MBB5156047.1"/>
    </source>
</evidence>
<comment type="caution">
    <text evidence="2">The sequence shown here is derived from an EMBL/GenBank/DDBJ whole genome shotgun (WGS) entry which is preliminary data.</text>
</comment>
<keyword evidence="3" id="KW-1185">Reference proteome</keyword>
<dbReference type="InterPro" id="IPR000415">
    <property type="entry name" value="Nitroreductase-like"/>
</dbReference>